<name>A0A8I1AAX1_THEIN</name>
<dbReference type="Gene3D" id="3.40.50.1000">
    <property type="entry name" value="HAD superfamily/HAD-like"/>
    <property type="match status" value="1"/>
</dbReference>
<organism evidence="1 2">
    <name type="scientific">Thermoactinomyces intermedius</name>
    <dbReference type="NCBI Taxonomy" id="2024"/>
    <lineage>
        <taxon>Bacteria</taxon>
        <taxon>Bacillati</taxon>
        <taxon>Bacillota</taxon>
        <taxon>Bacilli</taxon>
        <taxon>Bacillales</taxon>
        <taxon>Thermoactinomycetaceae</taxon>
        <taxon>Thermoactinomyces</taxon>
    </lineage>
</organism>
<dbReference type="InterPro" id="IPR000150">
    <property type="entry name" value="Cof"/>
</dbReference>
<dbReference type="InterPro" id="IPR006379">
    <property type="entry name" value="HAD-SF_hydro_IIB"/>
</dbReference>
<dbReference type="GO" id="GO:0005829">
    <property type="term" value="C:cytosol"/>
    <property type="evidence" value="ECO:0007669"/>
    <property type="project" value="TreeGrafter"/>
</dbReference>
<reference evidence="1 2" key="1">
    <citation type="submission" date="2020-12" db="EMBL/GenBank/DDBJ databases">
        <title>WGS of Thermoactinomyces spp.</title>
        <authorList>
            <person name="Cheng K."/>
        </authorList>
    </citation>
    <scope>NUCLEOTIDE SEQUENCE [LARGE SCALE GENOMIC DNA]</scope>
    <source>
        <strain evidence="2">CICC 10671\DSM 43846</strain>
    </source>
</reference>
<dbReference type="PANTHER" id="PTHR10000:SF8">
    <property type="entry name" value="HAD SUPERFAMILY HYDROLASE-LIKE, TYPE 3"/>
    <property type="match status" value="1"/>
</dbReference>
<dbReference type="PANTHER" id="PTHR10000">
    <property type="entry name" value="PHOSPHOSERINE PHOSPHATASE"/>
    <property type="match status" value="1"/>
</dbReference>
<dbReference type="InterPro" id="IPR036412">
    <property type="entry name" value="HAD-like_sf"/>
</dbReference>
<protein>
    <submittedName>
        <fullName evidence="1">HAD family hydrolase</fullName>
    </submittedName>
</protein>
<proteinExistence type="predicted"/>
<dbReference type="Proteomes" id="UP000633619">
    <property type="component" value="Unassembled WGS sequence"/>
</dbReference>
<dbReference type="NCBIfam" id="TIGR00099">
    <property type="entry name" value="Cof-subfamily"/>
    <property type="match status" value="1"/>
</dbReference>
<gene>
    <name evidence="1" type="ORF">I8U20_11270</name>
</gene>
<dbReference type="SUPFAM" id="SSF56784">
    <property type="entry name" value="HAD-like"/>
    <property type="match status" value="1"/>
</dbReference>
<dbReference type="AlphaFoldDB" id="A0A8I1AAX1"/>
<dbReference type="NCBIfam" id="TIGR01484">
    <property type="entry name" value="HAD-SF-IIB"/>
    <property type="match status" value="1"/>
</dbReference>
<dbReference type="InterPro" id="IPR023214">
    <property type="entry name" value="HAD_sf"/>
</dbReference>
<dbReference type="GO" id="GO:0016791">
    <property type="term" value="F:phosphatase activity"/>
    <property type="evidence" value="ECO:0007669"/>
    <property type="project" value="TreeGrafter"/>
</dbReference>
<dbReference type="Pfam" id="PF08282">
    <property type="entry name" value="Hydrolase_3"/>
    <property type="match status" value="1"/>
</dbReference>
<dbReference type="RefSeq" id="WP_181732684.1">
    <property type="nucleotide sequence ID" value="NZ_JACEIR010000010.1"/>
</dbReference>
<accession>A0A8I1AAX1</accession>
<evidence type="ECO:0000313" key="2">
    <source>
        <dbReference type="Proteomes" id="UP000633619"/>
    </source>
</evidence>
<dbReference type="SFLD" id="SFLDG01140">
    <property type="entry name" value="C2.B:_Phosphomannomutase_and_P"/>
    <property type="match status" value="1"/>
</dbReference>
<dbReference type="Gene3D" id="3.30.1240.10">
    <property type="match status" value="1"/>
</dbReference>
<dbReference type="GO" id="GO:0000287">
    <property type="term" value="F:magnesium ion binding"/>
    <property type="evidence" value="ECO:0007669"/>
    <property type="project" value="TreeGrafter"/>
</dbReference>
<dbReference type="EMBL" id="JAECVW010000007">
    <property type="protein sequence ID" value="MBH8595911.1"/>
    <property type="molecule type" value="Genomic_DNA"/>
</dbReference>
<evidence type="ECO:0000313" key="1">
    <source>
        <dbReference type="EMBL" id="MBH8595911.1"/>
    </source>
</evidence>
<sequence>MIKLFISDLDNTLFDHEKQIHPQDQNALHKLMDAGLEIGLASGRMDFELVQVMNRIQGRFHRISQNGAFIYTKEGKCLQRVTFPGNISKQIYEASRPFGLVCFVSEENEMFVAEKTEKARAIEERMKMPVHTRPQLPEEIGKSLFPSKVCFFGDPNDLKRLDQHIHQRFPSQVDSFISDTDCLDFMPPGISKGNALQKLAEELGLKPEEIATVGDSFNDVSMLELTPHSFAMHHAPEEVKQKAGRVVSSVREACEWVLQYNQSS</sequence>
<keyword evidence="2" id="KW-1185">Reference proteome</keyword>
<keyword evidence="1" id="KW-0378">Hydrolase</keyword>
<dbReference type="SFLD" id="SFLDS00003">
    <property type="entry name" value="Haloacid_Dehalogenase"/>
    <property type="match status" value="1"/>
</dbReference>
<comment type="caution">
    <text evidence="1">The sequence shown here is derived from an EMBL/GenBank/DDBJ whole genome shotgun (WGS) entry which is preliminary data.</text>
</comment>